<gene>
    <name evidence="1" type="ORF">C9I89_16730</name>
</gene>
<evidence type="ECO:0000313" key="2">
    <source>
        <dbReference type="Proteomes" id="UP000240904"/>
    </source>
</evidence>
<reference evidence="1 2" key="1">
    <citation type="submission" date="2018-03" db="EMBL/GenBank/DDBJ databases">
        <title>Whole genome sequencing of Histamine producing bacteria.</title>
        <authorList>
            <person name="Butler K."/>
        </authorList>
    </citation>
    <scope>NUCLEOTIDE SEQUENCE [LARGE SCALE GENOMIC DNA]</scope>
    <source>
        <strain evidence="1 2">DSM 16190</strain>
    </source>
</reference>
<protein>
    <recommendedName>
        <fullName evidence="3">DUF2913 domain-containing protein</fullName>
    </recommendedName>
</protein>
<dbReference type="OrthoDB" id="5814407at2"/>
<dbReference type="Pfam" id="PF11140">
    <property type="entry name" value="DUF2913"/>
    <property type="match status" value="1"/>
</dbReference>
<dbReference type="AlphaFoldDB" id="A0A2T3MUZ0"/>
<evidence type="ECO:0000313" key="1">
    <source>
        <dbReference type="EMBL" id="PSW03774.1"/>
    </source>
</evidence>
<keyword evidence="2" id="KW-1185">Reference proteome</keyword>
<name>A0A2T3MUZ0_9GAMM</name>
<evidence type="ECO:0008006" key="3">
    <source>
        <dbReference type="Google" id="ProtNLM"/>
    </source>
</evidence>
<comment type="caution">
    <text evidence="1">The sequence shown here is derived from an EMBL/GenBank/DDBJ whole genome shotgun (WGS) entry which is preliminary data.</text>
</comment>
<dbReference type="Proteomes" id="UP000240904">
    <property type="component" value="Unassembled WGS sequence"/>
</dbReference>
<sequence length="223" mass="25474">MAIYSQEIYKLVTAGLKELEESQLSGKIQKNPVSETHFLSAWVTKAIKQQVFDRCVIKTLMSWQQQARSMGKNAQLKQNFEHIAEAYAGIRGDDGKAMIITRDQVQSLYQVLEQKGWLVTTEFEVNRKVTHHTEGQASLVVCVKQFRDVFSIQDESTEQVELAKPLSFYVRGSAQELIDTAFSLGLLLFKVTDYKSKVKYHGEYVLYPHNNGAHLPELPTREM</sequence>
<proteinExistence type="predicted"/>
<organism evidence="1 2">
    <name type="scientific">Photobacterium lipolyticum</name>
    <dbReference type="NCBI Taxonomy" id="266810"/>
    <lineage>
        <taxon>Bacteria</taxon>
        <taxon>Pseudomonadati</taxon>
        <taxon>Pseudomonadota</taxon>
        <taxon>Gammaproteobacteria</taxon>
        <taxon>Vibrionales</taxon>
        <taxon>Vibrionaceae</taxon>
        <taxon>Photobacterium</taxon>
    </lineage>
</organism>
<dbReference type="InterPro" id="IPR021316">
    <property type="entry name" value="DUF2913"/>
</dbReference>
<accession>A0A2T3MUZ0</accession>
<dbReference type="RefSeq" id="WP_107284466.1">
    <property type="nucleotide sequence ID" value="NZ_PYMC01000013.1"/>
</dbReference>
<dbReference type="EMBL" id="PYMC01000013">
    <property type="protein sequence ID" value="PSW03774.1"/>
    <property type="molecule type" value="Genomic_DNA"/>
</dbReference>